<evidence type="ECO:0000313" key="6">
    <source>
        <dbReference type="EMBL" id="GJH30029.1"/>
    </source>
</evidence>
<dbReference type="GO" id="GO:0003700">
    <property type="term" value="F:DNA-binding transcription factor activity"/>
    <property type="evidence" value="ECO:0007669"/>
    <property type="project" value="InterPro"/>
</dbReference>
<evidence type="ECO:0000313" key="7">
    <source>
        <dbReference type="Proteomes" id="UP001055111"/>
    </source>
</evidence>
<dbReference type="PANTHER" id="PTHR30419">
    <property type="entry name" value="HTH-TYPE TRANSCRIPTIONAL REGULATOR YBHD"/>
    <property type="match status" value="1"/>
</dbReference>
<protein>
    <submittedName>
        <fullName evidence="6">LysR family transcriptional regulator</fullName>
    </submittedName>
</protein>
<dbReference type="InterPro" id="IPR036388">
    <property type="entry name" value="WH-like_DNA-bd_sf"/>
</dbReference>
<dbReference type="Pfam" id="PF03466">
    <property type="entry name" value="LysR_substrate"/>
    <property type="match status" value="1"/>
</dbReference>
<dbReference type="GO" id="GO:0005829">
    <property type="term" value="C:cytosol"/>
    <property type="evidence" value="ECO:0007669"/>
    <property type="project" value="TreeGrafter"/>
</dbReference>
<evidence type="ECO:0000256" key="1">
    <source>
        <dbReference type="ARBA" id="ARBA00009437"/>
    </source>
</evidence>
<dbReference type="InterPro" id="IPR000847">
    <property type="entry name" value="LysR_HTH_N"/>
</dbReference>
<organism evidence="6 7">
    <name type="scientific">Caballeronia novacaledonica</name>
    <dbReference type="NCBI Taxonomy" id="1544861"/>
    <lineage>
        <taxon>Bacteria</taxon>
        <taxon>Pseudomonadati</taxon>
        <taxon>Pseudomonadota</taxon>
        <taxon>Betaproteobacteria</taxon>
        <taxon>Burkholderiales</taxon>
        <taxon>Burkholderiaceae</taxon>
        <taxon>Caballeronia</taxon>
    </lineage>
</organism>
<keyword evidence="3" id="KW-0238">DNA-binding</keyword>
<dbReference type="RefSeq" id="WP_238217649.1">
    <property type="nucleotide sequence ID" value="NZ_BPUS01000030.1"/>
</dbReference>
<dbReference type="PROSITE" id="PS50931">
    <property type="entry name" value="HTH_LYSR"/>
    <property type="match status" value="1"/>
</dbReference>
<comment type="similarity">
    <text evidence="1">Belongs to the LysR transcriptional regulatory family.</text>
</comment>
<dbReference type="Pfam" id="PF00126">
    <property type="entry name" value="HTH_1"/>
    <property type="match status" value="1"/>
</dbReference>
<feature type="domain" description="HTH lysR-type" evidence="5">
    <location>
        <begin position="7"/>
        <end position="63"/>
    </location>
</feature>
<accession>A0AA37MV31</accession>
<dbReference type="Gene3D" id="1.10.10.10">
    <property type="entry name" value="Winged helix-like DNA-binding domain superfamily/Winged helix DNA-binding domain"/>
    <property type="match status" value="1"/>
</dbReference>
<dbReference type="PANTHER" id="PTHR30419:SF30">
    <property type="entry name" value="LYSR FAMILY TRANSCRIPTIONAL REGULATOR"/>
    <property type="match status" value="1"/>
</dbReference>
<name>A0AA37MV31_9BURK</name>
<proteinExistence type="inferred from homology"/>
<dbReference type="Gene3D" id="3.40.190.290">
    <property type="match status" value="1"/>
</dbReference>
<dbReference type="PRINTS" id="PR00039">
    <property type="entry name" value="HTHLYSR"/>
</dbReference>
<comment type="caution">
    <text evidence="6">The sequence shown here is derived from an EMBL/GenBank/DDBJ whole genome shotgun (WGS) entry which is preliminary data.</text>
</comment>
<dbReference type="InterPro" id="IPR005119">
    <property type="entry name" value="LysR_subst-bd"/>
</dbReference>
<keyword evidence="2" id="KW-0805">Transcription regulation</keyword>
<sequence length="305" mass="33553">MERLPDVKITQLRHFVAVVEHRGFKAAAAAVFRSQPALSLSIKELESALGAALFEKGSHASPTPFGTMLYGEARKLVEHYERVIGSAVDVVRVRHGRVRVAAVPSIAHEMLPRAISRFAQRYPGIELHVEDGTADYIHDRVRSGVIDFGIAGEPKGEPELSFTPLLSDVMCVVVKAGHPLFRHRKIKWKDLSGYQLIGNGTMRALPASLLDAIGQMEIFIANTTALLSAVEGEVGLTVLPYLAQQRHRDMLRFIPLDEPPVERTVGFVEPTGRSLSPAALALRESFLENLGVSALPKQVRRLTFD</sequence>
<dbReference type="CDD" id="cd08440">
    <property type="entry name" value="PBP2_LTTR_like_4"/>
    <property type="match status" value="1"/>
</dbReference>
<evidence type="ECO:0000256" key="4">
    <source>
        <dbReference type="ARBA" id="ARBA00023163"/>
    </source>
</evidence>
<evidence type="ECO:0000256" key="3">
    <source>
        <dbReference type="ARBA" id="ARBA00023125"/>
    </source>
</evidence>
<dbReference type="InterPro" id="IPR036390">
    <property type="entry name" value="WH_DNA-bd_sf"/>
</dbReference>
<gene>
    <name evidence="6" type="ORF">CBA19CS42_35955</name>
</gene>
<dbReference type="AlphaFoldDB" id="A0AA37MV31"/>
<keyword evidence="4" id="KW-0804">Transcription</keyword>
<dbReference type="SUPFAM" id="SSF46785">
    <property type="entry name" value="Winged helix' DNA-binding domain"/>
    <property type="match status" value="1"/>
</dbReference>
<dbReference type="SUPFAM" id="SSF53850">
    <property type="entry name" value="Periplasmic binding protein-like II"/>
    <property type="match status" value="1"/>
</dbReference>
<reference evidence="6" key="1">
    <citation type="submission" date="2022-09" db="EMBL/GenBank/DDBJ databases">
        <title>Isolation and characterization of 3-chlorobenzoate degrading bacteria from soils in Shizuoka.</title>
        <authorList>
            <person name="Ifat A."/>
            <person name="Ogawa N."/>
            <person name="Kimbara K."/>
            <person name="Moriuchi R."/>
            <person name="Dohra H."/>
            <person name="Shintani M."/>
        </authorList>
    </citation>
    <scope>NUCLEOTIDE SEQUENCE</scope>
    <source>
        <strain evidence="6">19CS4-2</strain>
    </source>
</reference>
<evidence type="ECO:0000259" key="5">
    <source>
        <dbReference type="PROSITE" id="PS50931"/>
    </source>
</evidence>
<evidence type="ECO:0000256" key="2">
    <source>
        <dbReference type="ARBA" id="ARBA00023015"/>
    </source>
</evidence>
<dbReference type="InterPro" id="IPR050950">
    <property type="entry name" value="HTH-type_LysR_regulators"/>
</dbReference>
<dbReference type="GO" id="GO:0003677">
    <property type="term" value="F:DNA binding"/>
    <property type="evidence" value="ECO:0007669"/>
    <property type="project" value="UniProtKB-KW"/>
</dbReference>
<dbReference type="EMBL" id="BPUS01000030">
    <property type="protein sequence ID" value="GJH30029.1"/>
    <property type="molecule type" value="Genomic_DNA"/>
</dbReference>
<dbReference type="Proteomes" id="UP001055111">
    <property type="component" value="Unassembled WGS sequence"/>
</dbReference>